<proteinExistence type="predicted"/>
<dbReference type="GO" id="GO:0071479">
    <property type="term" value="P:cellular response to ionizing radiation"/>
    <property type="evidence" value="ECO:0007669"/>
    <property type="project" value="TreeGrafter"/>
</dbReference>
<dbReference type="SUPFAM" id="SSF55979">
    <property type="entry name" value="DNA clamp"/>
    <property type="match status" value="1"/>
</dbReference>
<evidence type="ECO:0008006" key="4">
    <source>
        <dbReference type="Google" id="ProtNLM"/>
    </source>
</evidence>
<dbReference type="GO" id="GO:0006281">
    <property type="term" value="P:DNA repair"/>
    <property type="evidence" value="ECO:0007669"/>
    <property type="project" value="TreeGrafter"/>
</dbReference>
<feature type="compositionally biased region" description="Acidic residues" evidence="1">
    <location>
        <begin position="401"/>
        <end position="410"/>
    </location>
</feature>
<comment type="caution">
    <text evidence="2">The sequence shown here is derived from an EMBL/GenBank/DDBJ whole genome shotgun (WGS) entry which is preliminary data.</text>
</comment>
<dbReference type="GO" id="GO:0031573">
    <property type="term" value="P:mitotic intra-S DNA damage checkpoint signaling"/>
    <property type="evidence" value="ECO:0007669"/>
    <property type="project" value="TreeGrafter"/>
</dbReference>
<sequence>MSLKMILTGTQLKHFKGGLQCLGRLGSELLIEAIPEKLILRTINTAKSAYASVTFYSNFFESYDVFDATVIQAGVQMKQMLSVFRTQRITWLTCELSTTDNRFTAVLSTENGLQKEYRIPCMDSEILQAAVDKEAFPTCVIAGAAELNKLLGSFQSTLEEITIIATPDNSAGTGQAGKAVHIQSFFDPAKGKADKSLYTQLAVDTHEVFFSYQHSSEEASDVTFNLKDFKTMLSLCESMGANVAIRFDQPGQPLVVEPQFRGAHIQDVDYEAELVLATLMESQPHNLGSMQDAAAAPPTALNPRNQPHLRSGQAGSPNVPGDTPWRAPGAGYVTTPHTAIPTPNTHGFANGRMHDATGQRPTRFAGQHQQHQGQQQDEGRQFHAGGDVPIRYLVTRAAAQDSDEDEEEALPETPPG</sequence>
<dbReference type="InterPro" id="IPR046938">
    <property type="entry name" value="DNA_clamp_sf"/>
</dbReference>
<dbReference type="Pfam" id="PF04139">
    <property type="entry name" value="Rad9"/>
    <property type="match status" value="1"/>
</dbReference>
<feature type="region of interest" description="Disordered" evidence="1">
    <location>
        <begin position="341"/>
        <end position="416"/>
    </location>
</feature>
<evidence type="ECO:0000313" key="3">
    <source>
        <dbReference type="Proteomes" id="UP001489004"/>
    </source>
</evidence>
<evidence type="ECO:0000313" key="2">
    <source>
        <dbReference type="EMBL" id="KAK9829515.1"/>
    </source>
</evidence>
<dbReference type="GO" id="GO:0030896">
    <property type="term" value="C:checkpoint clamp complex"/>
    <property type="evidence" value="ECO:0007669"/>
    <property type="project" value="InterPro"/>
</dbReference>
<reference evidence="2 3" key="1">
    <citation type="journal article" date="2024" name="Nat. Commun.">
        <title>Phylogenomics reveals the evolutionary origins of lichenization in chlorophyte algae.</title>
        <authorList>
            <person name="Puginier C."/>
            <person name="Libourel C."/>
            <person name="Otte J."/>
            <person name="Skaloud P."/>
            <person name="Haon M."/>
            <person name="Grisel S."/>
            <person name="Petersen M."/>
            <person name="Berrin J.G."/>
            <person name="Delaux P.M."/>
            <person name="Dal Grande F."/>
            <person name="Keller J."/>
        </authorList>
    </citation>
    <scope>NUCLEOTIDE SEQUENCE [LARGE SCALE GENOMIC DNA]</scope>
    <source>
        <strain evidence="2 3">SAG 2043</strain>
    </source>
</reference>
<dbReference type="Proteomes" id="UP001489004">
    <property type="component" value="Unassembled WGS sequence"/>
</dbReference>
<dbReference type="PANTHER" id="PTHR15237">
    <property type="entry name" value="DNA REPAIR PROTEIN RAD9"/>
    <property type="match status" value="1"/>
</dbReference>
<organism evidence="2 3">
    <name type="scientific">[Myrmecia] bisecta</name>
    <dbReference type="NCBI Taxonomy" id="41462"/>
    <lineage>
        <taxon>Eukaryota</taxon>
        <taxon>Viridiplantae</taxon>
        <taxon>Chlorophyta</taxon>
        <taxon>core chlorophytes</taxon>
        <taxon>Trebouxiophyceae</taxon>
        <taxon>Trebouxiales</taxon>
        <taxon>Trebouxiaceae</taxon>
        <taxon>Myrmecia</taxon>
    </lineage>
</organism>
<dbReference type="GO" id="GO:0000076">
    <property type="term" value="P:DNA replication checkpoint signaling"/>
    <property type="evidence" value="ECO:0007669"/>
    <property type="project" value="TreeGrafter"/>
</dbReference>
<keyword evidence="3" id="KW-1185">Reference proteome</keyword>
<dbReference type="AlphaFoldDB" id="A0AAW1R6A1"/>
<dbReference type="PANTHER" id="PTHR15237:SF0">
    <property type="entry name" value="CELL CYCLE CHECKPOINT CONTROL PROTEIN"/>
    <property type="match status" value="1"/>
</dbReference>
<dbReference type="Gene3D" id="3.70.10.10">
    <property type="match status" value="1"/>
</dbReference>
<accession>A0AAW1R6A1</accession>
<feature type="compositionally biased region" description="Low complexity" evidence="1">
    <location>
        <begin position="366"/>
        <end position="376"/>
    </location>
</feature>
<dbReference type="InterPro" id="IPR007268">
    <property type="entry name" value="Rad9/Ddc1"/>
</dbReference>
<dbReference type="EMBL" id="JALJOR010000001">
    <property type="protein sequence ID" value="KAK9829515.1"/>
    <property type="molecule type" value="Genomic_DNA"/>
</dbReference>
<evidence type="ECO:0000256" key="1">
    <source>
        <dbReference type="SAM" id="MobiDB-lite"/>
    </source>
</evidence>
<gene>
    <name evidence="2" type="ORF">WJX72_006295</name>
</gene>
<name>A0AAW1R6A1_9CHLO</name>
<feature type="region of interest" description="Disordered" evidence="1">
    <location>
        <begin position="288"/>
        <end position="329"/>
    </location>
</feature>
<protein>
    <recommendedName>
        <fullName evidence="4">Cell cycle checkpoint control protein RAD9A</fullName>
    </recommendedName>
</protein>